<gene>
    <name evidence="7" type="ORF">O6P43_011217</name>
</gene>
<organism evidence="7 8">
    <name type="scientific">Quillaja saponaria</name>
    <name type="common">Soap bark tree</name>
    <dbReference type="NCBI Taxonomy" id="32244"/>
    <lineage>
        <taxon>Eukaryota</taxon>
        <taxon>Viridiplantae</taxon>
        <taxon>Streptophyta</taxon>
        <taxon>Embryophyta</taxon>
        <taxon>Tracheophyta</taxon>
        <taxon>Spermatophyta</taxon>
        <taxon>Magnoliopsida</taxon>
        <taxon>eudicotyledons</taxon>
        <taxon>Gunneridae</taxon>
        <taxon>Pentapetalae</taxon>
        <taxon>rosids</taxon>
        <taxon>fabids</taxon>
        <taxon>Fabales</taxon>
        <taxon>Quillajaceae</taxon>
        <taxon>Quillaja</taxon>
    </lineage>
</organism>
<dbReference type="PANTHER" id="PTHR46293:SF1">
    <property type="entry name" value="OS03G0632800 PROTEIN"/>
    <property type="match status" value="1"/>
</dbReference>
<evidence type="ECO:0000256" key="5">
    <source>
        <dbReference type="SAM" id="MobiDB-lite"/>
    </source>
</evidence>
<dbReference type="PANTHER" id="PTHR46293">
    <property type="entry name" value="E3 UBIQUITIN PROTEIN LIGASE DRIP1"/>
    <property type="match status" value="1"/>
</dbReference>
<dbReference type="SUPFAM" id="SSF57850">
    <property type="entry name" value="RING/U-box"/>
    <property type="match status" value="1"/>
</dbReference>
<dbReference type="PROSITE" id="PS00518">
    <property type="entry name" value="ZF_RING_1"/>
    <property type="match status" value="1"/>
</dbReference>
<evidence type="ECO:0000256" key="3">
    <source>
        <dbReference type="ARBA" id="ARBA00022833"/>
    </source>
</evidence>
<dbReference type="Proteomes" id="UP001163823">
    <property type="component" value="Chromosome 4"/>
</dbReference>
<feature type="domain" description="RING-type" evidence="6">
    <location>
        <begin position="19"/>
        <end position="60"/>
    </location>
</feature>
<evidence type="ECO:0000259" key="6">
    <source>
        <dbReference type="PROSITE" id="PS50089"/>
    </source>
</evidence>
<keyword evidence="1" id="KW-0479">Metal-binding</keyword>
<dbReference type="GO" id="GO:0008270">
    <property type="term" value="F:zinc ion binding"/>
    <property type="evidence" value="ECO:0007669"/>
    <property type="project" value="UniProtKB-KW"/>
</dbReference>
<comment type="caution">
    <text evidence="7">The sequence shown here is derived from an EMBL/GenBank/DDBJ whole genome shotgun (WGS) entry which is preliminary data.</text>
</comment>
<keyword evidence="3" id="KW-0862">Zinc</keyword>
<dbReference type="SMART" id="SM00184">
    <property type="entry name" value="RING"/>
    <property type="match status" value="1"/>
</dbReference>
<dbReference type="EMBL" id="JARAOO010000004">
    <property type="protein sequence ID" value="KAJ7973493.1"/>
    <property type="molecule type" value="Genomic_DNA"/>
</dbReference>
<name>A0AAD7VF87_QUISA</name>
<protein>
    <submittedName>
        <fullName evidence="7">E3 ubiquitin protein ligase DRIP2</fullName>
    </submittedName>
</protein>
<evidence type="ECO:0000256" key="4">
    <source>
        <dbReference type="PROSITE-ProRule" id="PRU00175"/>
    </source>
</evidence>
<dbReference type="PROSITE" id="PS50089">
    <property type="entry name" value="ZF_RING_2"/>
    <property type="match status" value="1"/>
</dbReference>
<evidence type="ECO:0000313" key="8">
    <source>
        <dbReference type="Proteomes" id="UP001163823"/>
    </source>
</evidence>
<evidence type="ECO:0000313" key="7">
    <source>
        <dbReference type="EMBL" id="KAJ7973493.1"/>
    </source>
</evidence>
<dbReference type="Pfam" id="PF13923">
    <property type="entry name" value="zf-C3HC4_2"/>
    <property type="match status" value="1"/>
</dbReference>
<evidence type="ECO:0000256" key="2">
    <source>
        <dbReference type="ARBA" id="ARBA00022771"/>
    </source>
</evidence>
<dbReference type="Gene3D" id="3.30.40.10">
    <property type="entry name" value="Zinc/RING finger domain, C3HC4 (zinc finger)"/>
    <property type="match status" value="1"/>
</dbReference>
<evidence type="ECO:0000256" key="1">
    <source>
        <dbReference type="ARBA" id="ARBA00022723"/>
    </source>
</evidence>
<dbReference type="InterPro" id="IPR017907">
    <property type="entry name" value="Znf_RING_CS"/>
</dbReference>
<feature type="compositionally biased region" description="Polar residues" evidence="5">
    <location>
        <begin position="179"/>
        <end position="189"/>
    </location>
</feature>
<keyword evidence="8" id="KW-1185">Reference proteome</keyword>
<keyword evidence="2 4" id="KW-0863">Zinc-finger</keyword>
<dbReference type="Gene3D" id="3.10.20.90">
    <property type="entry name" value="Phosphatidylinositol 3-kinase Catalytic Subunit, Chain A, domain 1"/>
    <property type="match status" value="1"/>
</dbReference>
<feature type="compositionally biased region" description="Basic and acidic residues" evidence="5">
    <location>
        <begin position="196"/>
        <end position="207"/>
    </location>
</feature>
<proteinExistence type="predicted"/>
<accession>A0AAD7VF87</accession>
<dbReference type="InterPro" id="IPR044807">
    <property type="entry name" value="DRIP1-like"/>
</dbReference>
<feature type="region of interest" description="Disordered" evidence="5">
    <location>
        <begin position="153"/>
        <end position="207"/>
    </location>
</feature>
<dbReference type="GO" id="GO:0004842">
    <property type="term" value="F:ubiquitin-protein transferase activity"/>
    <property type="evidence" value="ECO:0007669"/>
    <property type="project" value="InterPro"/>
</dbReference>
<dbReference type="AlphaFoldDB" id="A0AAD7VF87"/>
<dbReference type="CDD" id="cd16525">
    <property type="entry name" value="RING-HC_PCGF"/>
    <property type="match status" value="1"/>
</dbReference>
<reference evidence="7" key="1">
    <citation type="journal article" date="2023" name="Science">
        <title>Elucidation of the pathway for biosynthesis of saponin adjuvants from the soapbark tree.</title>
        <authorList>
            <person name="Reed J."/>
            <person name="Orme A."/>
            <person name="El-Demerdash A."/>
            <person name="Owen C."/>
            <person name="Martin L.B.B."/>
            <person name="Misra R.C."/>
            <person name="Kikuchi S."/>
            <person name="Rejzek M."/>
            <person name="Martin A.C."/>
            <person name="Harkess A."/>
            <person name="Leebens-Mack J."/>
            <person name="Louveau T."/>
            <person name="Stephenson M.J."/>
            <person name="Osbourn A."/>
        </authorList>
    </citation>
    <scope>NUCLEOTIDE SEQUENCE</scope>
    <source>
        <strain evidence="7">S10</strain>
    </source>
</reference>
<dbReference type="InterPro" id="IPR013083">
    <property type="entry name" value="Znf_RING/FYVE/PHD"/>
</dbReference>
<sequence length="445" mass="48850">MASQVVKMKRETLEACMTCPLCNKLLREATTISLCLHTFCRKCIYEKLSDEEVDCCPECNIDLGCLPVEKLRPDHNLQDIRAKIFPLKGRKIKAPEVIPSISLPAKRKERSLSSLAVSAPKVQIQTGFTGRRTKNGARKGSALRGCSFSVEDPIKKEETSAEDNPVSSSSADTSNKTSQNKSQDSSPAETSKKHRPNEDKENNVELTEGKVDLWTPLNCLVEAANRTKSSKLNLQGLSLAKLELPSALHELDMPELKATTATGNSDVYMPKTKNKDNGHKIKFKDDKNGTTLLPGSVKRKRIRPIGQTRAATSEMSASAQVVLDASGASPNRKNSPIWFSLVASEDQKGDVPLPQISACYLRIKDGTIPVSFIQKYLVKKLDLASEVEVEIMCRGQPVLPSLQLHNLVDLWFRTASTAKKVPASVGSSAKDFVMVLSYCRKAQAP</sequence>
<dbReference type="KEGG" id="qsa:O6P43_011217"/>
<feature type="compositionally biased region" description="Low complexity" evidence="5">
    <location>
        <begin position="167"/>
        <end position="178"/>
    </location>
</feature>
<dbReference type="InterPro" id="IPR001841">
    <property type="entry name" value="Znf_RING"/>
</dbReference>